<reference evidence="6" key="2">
    <citation type="journal article" date="2024" name="Plant">
        <title>Genomic evolution and insights into agronomic trait innovations of Sesamum species.</title>
        <authorList>
            <person name="Miao H."/>
            <person name="Wang L."/>
            <person name="Qu L."/>
            <person name="Liu H."/>
            <person name="Sun Y."/>
            <person name="Le M."/>
            <person name="Wang Q."/>
            <person name="Wei S."/>
            <person name="Zheng Y."/>
            <person name="Lin W."/>
            <person name="Duan Y."/>
            <person name="Cao H."/>
            <person name="Xiong S."/>
            <person name="Wang X."/>
            <person name="Wei L."/>
            <person name="Li C."/>
            <person name="Ma Q."/>
            <person name="Ju M."/>
            <person name="Zhao R."/>
            <person name="Li G."/>
            <person name="Mu C."/>
            <person name="Tian Q."/>
            <person name="Mei H."/>
            <person name="Zhang T."/>
            <person name="Gao T."/>
            <person name="Zhang H."/>
        </authorList>
    </citation>
    <scope>NUCLEOTIDE SEQUENCE</scope>
    <source>
        <strain evidence="6">KEN1</strain>
    </source>
</reference>
<reference evidence="6" key="1">
    <citation type="submission" date="2020-06" db="EMBL/GenBank/DDBJ databases">
        <authorList>
            <person name="Li T."/>
            <person name="Hu X."/>
            <person name="Zhang T."/>
            <person name="Song X."/>
            <person name="Zhang H."/>
            <person name="Dai N."/>
            <person name="Sheng W."/>
            <person name="Hou X."/>
            <person name="Wei L."/>
        </authorList>
    </citation>
    <scope>NUCLEOTIDE SEQUENCE</scope>
    <source>
        <strain evidence="6">KEN1</strain>
        <tissue evidence="6">Leaf</tissue>
    </source>
</reference>
<keyword evidence="4" id="KW-0472">Membrane</keyword>
<keyword evidence="3" id="KW-0808">Transferase</keyword>
<name>A0AAW2YCM2_9LAMI</name>
<dbReference type="SUPFAM" id="SSF56281">
    <property type="entry name" value="Metallo-hydrolase/oxidoreductase"/>
    <property type="match status" value="1"/>
</dbReference>
<organism evidence="6">
    <name type="scientific">Sesamum latifolium</name>
    <dbReference type="NCBI Taxonomy" id="2727402"/>
    <lineage>
        <taxon>Eukaryota</taxon>
        <taxon>Viridiplantae</taxon>
        <taxon>Streptophyta</taxon>
        <taxon>Embryophyta</taxon>
        <taxon>Tracheophyta</taxon>
        <taxon>Spermatophyta</taxon>
        <taxon>Magnoliopsida</taxon>
        <taxon>eudicotyledons</taxon>
        <taxon>Gunneridae</taxon>
        <taxon>Pentapetalae</taxon>
        <taxon>asterids</taxon>
        <taxon>lamiids</taxon>
        <taxon>Lamiales</taxon>
        <taxon>Pedaliaceae</taxon>
        <taxon>Sesamum</taxon>
    </lineage>
</organism>
<dbReference type="PANTHER" id="PTHR23131">
    <property type="entry name" value="ENDORIBONUCLEASE LACTB2"/>
    <property type="match status" value="1"/>
</dbReference>
<dbReference type="InterPro" id="IPR003406">
    <property type="entry name" value="Glyco_trans_14"/>
</dbReference>
<dbReference type="EMBL" id="JACGWN010000001">
    <property type="protein sequence ID" value="KAL0463558.1"/>
    <property type="molecule type" value="Genomic_DNA"/>
</dbReference>
<keyword evidence="5" id="KW-0325">Glycoprotein</keyword>
<evidence type="ECO:0000256" key="4">
    <source>
        <dbReference type="ARBA" id="ARBA00023136"/>
    </source>
</evidence>
<evidence type="ECO:0000256" key="2">
    <source>
        <dbReference type="ARBA" id="ARBA00022676"/>
    </source>
</evidence>
<evidence type="ECO:0000256" key="1">
    <source>
        <dbReference type="ARBA" id="ARBA00004606"/>
    </source>
</evidence>
<dbReference type="GO" id="GO:0016757">
    <property type="term" value="F:glycosyltransferase activity"/>
    <property type="evidence" value="ECO:0007669"/>
    <property type="project" value="UniProtKB-KW"/>
</dbReference>
<keyword evidence="2" id="KW-0328">Glycosyltransferase</keyword>
<comment type="subcellular location">
    <subcellularLocation>
        <location evidence="1">Membrane</location>
        <topology evidence="1">Single-pass type II membrane protein</topology>
    </subcellularLocation>
</comment>
<evidence type="ECO:0000313" key="6">
    <source>
        <dbReference type="EMBL" id="KAL0463558.1"/>
    </source>
</evidence>
<dbReference type="Gene3D" id="3.60.15.10">
    <property type="entry name" value="Ribonuclease Z/Hydroxyacylglutathione hydrolase-like"/>
    <property type="match status" value="1"/>
</dbReference>
<evidence type="ECO:0000256" key="5">
    <source>
        <dbReference type="ARBA" id="ARBA00023180"/>
    </source>
</evidence>
<comment type="caution">
    <text evidence="6">The sequence shown here is derived from an EMBL/GenBank/DDBJ whole genome shotgun (WGS) entry which is preliminary data.</text>
</comment>
<dbReference type="PANTHER" id="PTHR23131:SF0">
    <property type="entry name" value="ENDORIBONUCLEASE LACTB2"/>
    <property type="match status" value="1"/>
</dbReference>
<dbReference type="InterPro" id="IPR036866">
    <property type="entry name" value="RibonucZ/Hydroxyglut_hydro"/>
</dbReference>
<evidence type="ECO:0000256" key="3">
    <source>
        <dbReference type="ARBA" id="ARBA00022679"/>
    </source>
</evidence>
<dbReference type="AlphaFoldDB" id="A0AAW2YCM2"/>
<proteinExistence type="predicted"/>
<gene>
    <name evidence="6" type="ORF">Slati_0243400</name>
</gene>
<dbReference type="Pfam" id="PF02485">
    <property type="entry name" value="Branch"/>
    <property type="match status" value="1"/>
</dbReference>
<dbReference type="GO" id="GO:0009536">
    <property type="term" value="C:plastid"/>
    <property type="evidence" value="ECO:0007669"/>
    <property type="project" value="TreeGrafter"/>
</dbReference>
<dbReference type="InterPro" id="IPR050662">
    <property type="entry name" value="Sec-metab_biosynth-thioest"/>
</dbReference>
<evidence type="ECO:0008006" key="7">
    <source>
        <dbReference type="Google" id="ProtNLM"/>
    </source>
</evidence>
<protein>
    <recommendedName>
        <fullName evidence="7">Metallo-beta-lactamase domain-containing protein</fullName>
    </recommendedName>
</protein>
<accession>A0AAW2YCM2</accession>
<sequence>MFTSQNYRILLMLQEYPPGVKLVPMRSRTAKPFHTTNLVVFVPGTSYDGVGGDNFIASGDALIIDPDATLLCTKNYVFLLTQKKEIVESLSVVQKCNPDATLLAHENTFRRISKDDWSLGYVPVSGSEEICIGGQRLKLISAPGHTDGHMALVHVTTNSLIVGDHCVGCLELMPLCYFSQGSALLDITSGGNMSRKITLAPLWDIFFRGHEGLFSIYLHTLPEFTYEPSKSSVFYKRRIPSKLVQWEDQP</sequence>
<dbReference type="GO" id="GO:0016020">
    <property type="term" value="C:membrane"/>
    <property type="evidence" value="ECO:0007669"/>
    <property type="project" value="UniProtKB-SubCell"/>
</dbReference>